<dbReference type="eggNOG" id="ENOG502RQWB">
    <property type="taxonomic scope" value="Eukaryota"/>
</dbReference>
<feature type="region of interest" description="Disordered" evidence="1">
    <location>
        <begin position="568"/>
        <end position="590"/>
    </location>
</feature>
<evidence type="ECO:0000256" key="1">
    <source>
        <dbReference type="SAM" id="MobiDB-lite"/>
    </source>
</evidence>
<protein>
    <submittedName>
        <fullName evidence="2">Uncharacterized protein</fullName>
    </submittedName>
</protein>
<feature type="compositionally biased region" description="Acidic residues" evidence="1">
    <location>
        <begin position="575"/>
        <end position="590"/>
    </location>
</feature>
<feature type="region of interest" description="Disordered" evidence="1">
    <location>
        <begin position="197"/>
        <end position="218"/>
    </location>
</feature>
<keyword evidence="3" id="KW-1185">Reference proteome</keyword>
<dbReference type="EMBL" id="KE148160">
    <property type="protein sequence ID" value="EPE04545.1"/>
    <property type="molecule type" value="Genomic_DNA"/>
</dbReference>
<dbReference type="AlphaFoldDB" id="S3CUX7"/>
<name>S3CUX7_OPHP1</name>
<dbReference type="HOGENOM" id="CLU_400139_0_0_1"/>
<evidence type="ECO:0000313" key="3">
    <source>
        <dbReference type="Proteomes" id="UP000016923"/>
    </source>
</evidence>
<evidence type="ECO:0000313" key="2">
    <source>
        <dbReference type="EMBL" id="EPE04545.1"/>
    </source>
</evidence>
<accession>S3CUX7</accession>
<dbReference type="VEuPathDB" id="FungiDB:F503_03607"/>
<dbReference type="Proteomes" id="UP000016923">
    <property type="component" value="Unassembled WGS sequence"/>
</dbReference>
<gene>
    <name evidence="2" type="ORF">F503_03607</name>
</gene>
<organism evidence="2 3">
    <name type="scientific">Ophiostoma piceae (strain UAMH 11346)</name>
    <name type="common">Sap stain fungus</name>
    <dbReference type="NCBI Taxonomy" id="1262450"/>
    <lineage>
        <taxon>Eukaryota</taxon>
        <taxon>Fungi</taxon>
        <taxon>Dikarya</taxon>
        <taxon>Ascomycota</taxon>
        <taxon>Pezizomycotina</taxon>
        <taxon>Sordariomycetes</taxon>
        <taxon>Sordariomycetidae</taxon>
        <taxon>Ophiostomatales</taxon>
        <taxon>Ophiostomataceae</taxon>
        <taxon>Ophiostoma</taxon>
    </lineage>
</organism>
<proteinExistence type="predicted"/>
<sequence>MNNLPRNAGHGPPLEATDAVLVGLFKNLTDQQSMMPLPMELLQFVGIQNPQLADALYHLKLADNAPPQGLVGQNVEQFMRDWTPNAAAATSAIPRPAMENWHPTTTTAHEATDGSPNGSTAGAVPGPVSMSGLGSPRLTLPAPDVLLMTPMEPVAADMSPRETGMTFTLSTGPAPTYHMPSSPIEPHTPHFVTSPGNPAGSTQYHFSSQRTSSMGEQGPRSFRALFSESITFDAGAVPRTVLHPTTGEHAPASGSDVCLNAQGEPIIVDDPAQAGYVDVIMTHGEEADATPYAHAIPLASTSASAQQVSYQSGHPPTIPGISQLLETVPSVPSVPSVPIVAPEPELKFDWVTIPGPCEEAIKDSEHTLANGMYTEWNKIGISFQLVAGHLNHGHVEPAGYGFIGVMDYIIRNARILGILPQSMYFEKDLSQGGWTDGKVVALRDVRNFWSQFYYFARFAFTEQLLRTKAIRAVLARREEAQKLEAAERGDPAPAAQATAGTSQSNYRAFMGPEMWWAFGRHLDQDWETYFKHIFRNQTLPEYLRPWFALVDVRFVQVKETKVQVETPAPAPVPVDETDENMEDEKENDTPEEVYPNIMSYDMVCRMDNCLEALHNILYARSDKPSQGESDNLLPKMFFDKLRSISRQCTAHHPWKRPDVPETYVSLHRLSDDCRDSYMDPLEFYGSTE</sequence>
<feature type="compositionally biased region" description="Polar residues" evidence="1">
    <location>
        <begin position="197"/>
        <end position="215"/>
    </location>
</feature>
<reference evidence="2 3" key="1">
    <citation type="journal article" date="2013" name="BMC Genomics">
        <title>The genome and transcriptome of the pine saprophyte Ophiostoma piceae, and a comparison with the bark beetle-associated pine pathogen Grosmannia clavigera.</title>
        <authorList>
            <person name="Haridas S."/>
            <person name="Wang Y."/>
            <person name="Lim L."/>
            <person name="Massoumi Alamouti S."/>
            <person name="Jackman S."/>
            <person name="Docking R."/>
            <person name="Robertson G."/>
            <person name="Birol I."/>
            <person name="Bohlmann J."/>
            <person name="Breuil C."/>
        </authorList>
    </citation>
    <scope>NUCLEOTIDE SEQUENCE [LARGE SCALE GENOMIC DNA]</scope>
    <source>
        <strain evidence="2 3">UAMH 11346</strain>
    </source>
</reference>